<evidence type="ECO:0000313" key="1">
    <source>
        <dbReference type="EMBL" id="MFC5586122.1"/>
    </source>
</evidence>
<keyword evidence="2" id="KW-1185">Reference proteome</keyword>
<dbReference type="EMBL" id="JBHSNB010000002">
    <property type="protein sequence ID" value="MFC5586122.1"/>
    <property type="molecule type" value="Genomic_DNA"/>
</dbReference>
<proteinExistence type="predicted"/>
<organism evidence="1 2">
    <name type="scientific">Nitratireductor kimnyeongensis</name>
    <dbReference type="NCBI Taxonomy" id="430679"/>
    <lineage>
        <taxon>Bacteria</taxon>
        <taxon>Pseudomonadati</taxon>
        <taxon>Pseudomonadota</taxon>
        <taxon>Alphaproteobacteria</taxon>
        <taxon>Hyphomicrobiales</taxon>
        <taxon>Phyllobacteriaceae</taxon>
        <taxon>Nitratireductor</taxon>
    </lineage>
</organism>
<sequence>MTSAQPSSKSRSSGLERVFLALLFVPRFRDTFFRFKNARDPGGNAALRCRERTT</sequence>
<comment type="caution">
    <text evidence="1">The sequence shown here is derived from an EMBL/GenBank/DDBJ whole genome shotgun (WGS) entry which is preliminary data.</text>
</comment>
<evidence type="ECO:0000313" key="2">
    <source>
        <dbReference type="Proteomes" id="UP001596107"/>
    </source>
</evidence>
<dbReference type="RefSeq" id="WP_378596804.1">
    <property type="nucleotide sequence ID" value="NZ_JBHSNB010000002.1"/>
</dbReference>
<dbReference type="Proteomes" id="UP001596107">
    <property type="component" value="Unassembled WGS sequence"/>
</dbReference>
<name>A0ABW0TA28_9HYPH</name>
<protein>
    <submittedName>
        <fullName evidence="1">Uncharacterized protein</fullName>
    </submittedName>
</protein>
<accession>A0ABW0TA28</accession>
<reference evidence="2" key="1">
    <citation type="journal article" date="2019" name="Int. J. Syst. Evol. Microbiol.">
        <title>The Global Catalogue of Microorganisms (GCM) 10K type strain sequencing project: providing services to taxonomists for standard genome sequencing and annotation.</title>
        <authorList>
            <consortium name="The Broad Institute Genomics Platform"/>
            <consortium name="The Broad Institute Genome Sequencing Center for Infectious Disease"/>
            <person name="Wu L."/>
            <person name="Ma J."/>
        </authorList>
    </citation>
    <scope>NUCLEOTIDE SEQUENCE [LARGE SCALE GENOMIC DNA]</scope>
    <source>
        <strain evidence="2">JCM 3366</strain>
    </source>
</reference>
<gene>
    <name evidence="1" type="ORF">ACFPOD_13470</name>
</gene>